<protein>
    <submittedName>
        <fullName evidence="2">Uncharacterized protein</fullName>
    </submittedName>
</protein>
<evidence type="ECO:0000313" key="3">
    <source>
        <dbReference type="Proteomes" id="UP000756860"/>
    </source>
</evidence>
<reference evidence="2 3" key="1">
    <citation type="submission" date="2021-05" db="EMBL/GenBank/DDBJ databases">
        <title>The draft genome of Geobacter luticola JCM 17780.</title>
        <authorList>
            <person name="Xu Z."/>
            <person name="Masuda Y."/>
            <person name="Itoh H."/>
            <person name="Senoo K."/>
        </authorList>
    </citation>
    <scope>NUCLEOTIDE SEQUENCE [LARGE SCALE GENOMIC DNA]</scope>
    <source>
        <strain evidence="2 3">JCM 17780</strain>
    </source>
</reference>
<keyword evidence="1" id="KW-1133">Transmembrane helix</keyword>
<feature type="transmembrane region" description="Helical" evidence="1">
    <location>
        <begin position="6"/>
        <end position="27"/>
    </location>
</feature>
<feature type="transmembrane region" description="Helical" evidence="1">
    <location>
        <begin position="71"/>
        <end position="89"/>
    </location>
</feature>
<keyword evidence="1" id="KW-0472">Membrane</keyword>
<gene>
    <name evidence="2" type="ORF">KI810_06515</name>
</gene>
<accession>A0ABS5SBG2</accession>
<sequence length="92" mass="10967">MTEFLLKYGFLIIAVLFFTGFIIWIILRNDSTKEGQEFKPTIWSYLFIWPSLLTRKEGDRTIQRGFTKREWIGWLIFALIALFAILFTPTKK</sequence>
<dbReference type="Proteomes" id="UP000756860">
    <property type="component" value="Unassembled WGS sequence"/>
</dbReference>
<evidence type="ECO:0000256" key="1">
    <source>
        <dbReference type="SAM" id="Phobius"/>
    </source>
</evidence>
<organism evidence="2 3">
    <name type="scientific">Geomobilimonas luticola</name>
    <dbReference type="NCBI Taxonomy" id="1114878"/>
    <lineage>
        <taxon>Bacteria</taxon>
        <taxon>Pseudomonadati</taxon>
        <taxon>Thermodesulfobacteriota</taxon>
        <taxon>Desulfuromonadia</taxon>
        <taxon>Geobacterales</taxon>
        <taxon>Geobacteraceae</taxon>
        <taxon>Geomobilimonas</taxon>
    </lineage>
</organism>
<evidence type="ECO:0000313" key="2">
    <source>
        <dbReference type="EMBL" id="MBT0652701.1"/>
    </source>
</evidence>
<keyword evidence="3" id="KW-1185">Reference proteome</keyword>
<proteinExistence type="predicted"/>
<dbReference type="EMBL" id="JAHCVK010000001">
    <property type="protein sequence ID" value="MBT0652701.1"/>
    <property type="molecule type" value="Genomic_DNA"/>
</dbReference>
<comment type="caution">
    <text evidence="2">The sequence shown here is derived from an EMBL/GenBank/DDBJ whole genome shotgun (WGS) entry which is preliminary data.</text>
</comment>
<name>A0ABS5SBG2_9BACT</name>
<keyword evidence="1" id="KW-0812">Transmembrane</keyword>
<dbReference type="RefSeq" id="WP_214174620.1">
    <property type="nucleotide sequence ID" value="NZ_JAHCVK010000001.1"/>
</dbReference>